<proteinExistence type="predicted"/>
<evidence type="ECO:0000313" key="7">
    <source>
        <dbReference type="Proteomes" id="UP000466517"/>
    </source>
</evidence>
<dbReference type="InterPro" id="IPR036388">
    <property type="entry name" value="WH-like_DNA-bd_sf"/>
</dbReference>
<dbReference type="GO" id="GO:0016301">
    <property type="term" value="F:kinase activity"/>
    <property type="evidence" value="ECO:0007669"/>
    <property type="project" value="UniProtKB-KW"/>
</dbReference>
<dbReference type="PIRSF" id="PIRSF036625">
    <property type="entry name" value="GAF_ANTAR"/>
    <property type="match status" value="1"/>
</dbReference>
<sequence length="242" mass="25392">MAANEDDASDQLVDMMVELAKAFPRGGEHDLDDTLGAVVQVATDLIDRVAHASVLLVDEHGFRSVAPSDEVATELDRLQIAFGEGPCVQAATEDPIVVCSDLRDEPRFPQFAAAAVDRGVLSMLACQLYTHPGGGAGALNLFAATPSAFPAAGQSVAAMLATHAATALTARDAHGQFTSALASRDRIAQAKGIIMERFQLDAVAAFDMLRKLSQDLNTPLRQIAARVIDTINGPTGTAARQG</sequence>
<evidence type="ECO:0000256" key="1">
    <source>
        <dbReference type="ARBA" id="ARBA00022679"/>
    </source>
</evidence>
<dbReference type="InterPro" id="IPR003018">
    <property type="entry name" value="GAF"/>
</dbReference>
<name>A0A7I7XBG7_9MYCO</name>
<keyword evidence="3" id="KW-0805">Transcription regulation</keyword>
<dbReference type="PROSITE" id="PS50921">
    <property type="entry name" value="ANTAR"/>
    <property type="match status" value="1"/>
</dbReference>
<dbReference type="SMART" id="SM01012">
    <property type="entry name" value="ANTAR"/>
    <property type="match status" value="1"/>
</dbReference>
<accession>A0A7I7XBG7</accession>
<dbReference type="Gene3D" id="1.10.10.10">
    <property type="entry name" value="Winged helix-like DNA-binding domain superfamily/Winged helix DNA-binding domain"/>
    <property type="match status" value="1"/>
</dbReference>
<dbReference type="Proteomes" id="UP000466517">
    <property type="component" value="Chromosome"/>
</dbReference>
<dbReference type="SUPFAM" id="SSF55781">
    <property type="entry name" value="GAF domain-like"/>
    <property type="match status" value="1"/>
</dbReference>
<dbReference type="Pfam" id="PF13185">
    <property type="entry name" value="GAF_2"/>
    <property type="match status" value="1"/>
</dbReference>
<keyword evidence="7" id="KW-1185">Reference proteome</keyword>
<protein>
    <recommendedName>
        <fullName evidence="5">ANTAR domain-containing protein</fullName>
    </recommendedName>
</protein>
<keyword evidence="2" id="KW-0418">Kinase</keyword>
<dbReference type="Pfam" id="PF03861">
    <property type="entry name" value="ANTAR"/>
    <property type="match status" value="1"/>
</dbReference>
<evidence type="ECO:0000259" key="5">
    <source>
        <dbReference type="PROSITE" id="PS50921"/>
    </source>
</evidence>
<evidence type="ECO:0000256" key="3">
    <source>
        <dbReference type="ARBA" id="ARBA00023015"/>
    </source>
</evidence>
<feature type="domain" description="ANTAR" evidence="5">
    <location>
        <begin position="167"/>
        <end position="228"/>
    </location>
</feature>
<keyword evidence="4" id="KW-0804">Transcription</keyword>
<keyword evidence="1" id="KW-0808">Transferase</keyword>
<dbReference type="InterPro" id="IPR005561">
    <property type="entry name" value="ANTAR"/>
</dbReference>
<reference evidence="6 7" key="1">
    <citation type="journal article" date="2019" name="Emerg. Microbes Infect.">
        <title>Comprehensive subspecies identification of 175 nontuberculous mycobacteria species based on 7547 genomic profiles.</title>
        <authorList>
            <person name="Matsumoto Y."/>
            <person name="Kinjo T."/>
            <person name="Motooka D."/>
            <person name="Nabeya D."/>
            <person name="Jung N."/>
            <person name="Uechi K."/>
            <person name="Horii T."/>
            <person name="Iida T."/>
            <person name="Fujita J."/>
            <person name="Nakamura S."/>
        </authorList>
    </citation>
    <scope>NUCLEOTIDE SEQUENCE [LARGE SCALE GENOMIC DNA]</scope>
    <source>
        <strain evidence="6 7">JCM 13574</strain>
    </source>
</reference>
<dbReference type="RefSeq" id="WP_179969629.1">
    <property type="nucleotide sequence ID" value="NZ_AP022610.1"/>
</dbReference>
<dbReference type="GO" id="GO:0003723">
    <property type="term" value="F:RNA binding"/>
    <property type="evidence" value="ECO:0007669"/>
    <property type="project" value="InterPro"/>
</dbReference>
<dbReference type="EMBL" id="AP022610">
    <property type="protein sequence ID" value="BBZ26283.1"/>
    <property type="molecule type" value="Genomic_DNA"/>
</dbReference>
<gene>
    <name evidence="6" type="ORF">MMAD_05780</name>
</gene>
<organism evidence="6 7">
    <name type="scientific">Mycolicibacterium madagascariense</name>
    <dbReference type="NCBI Taxonomy" id="212765"/>
    <lineage>
        <taxon>Bacteria</taxon>
        <taxon>Bacillati</taxon>
        <taxon>Actinomycetota</taxon>
        <taxon>Actinomycetes</taxon>
        <taxon>Mycobacteriales</taxon>
        <taxon>Mycobacteriaceae</taxon>
        <taxon>Mycolicibacterium</taxon>
    </lineage>
</organism>
<dbReference type="KEGG" id="mmag:MMAD_05780"/>
<dbReference type="Gene3D" id="3.30.450.40">
    <property type="match status" value="1"/>
</dbReference>
<dbReference type="InterPro" id="IPR011006">
    <property type="entry name" value="CheY-like_superfamily"/>
</dbReference>
<evidence type="ECO:0000313" key="6">
    <source>
        <dbReference type="EMBL" id="BBZ26283.1"/>
    </source>
</evidence>
<dbReference type="AlphaFoldDB" id="A0A7I7XBG7"/>
<evidence type="ECO:0000256" key="4">
    <source>
        <dbReference type="ARBA" id="ARBA00023163"/>
    </source>
</evidence>
<dbReference type="SUPFAM" id="SSF52172">
    <property type="entry name" value="CheY-like"/>
    <property type="match status" value="1"/>
</dbReference>
<evidence type="ECO:0000256" key="2">
    <source>
        <dbReference type="ARBA" id="ARBA00022777"/>
    </source>
</evidence>
<dbReference type="InterPro" id="IPR029016">
    <property type="entry name" value="GAF-like_dom_sf"/>
</dbReference>
<dbReference type="InterPro" id="IPR012074">
    <property type="entry name" value="GAF_ANTAR"/>
</dbReference>